<evidence type="ECO:0000313" key="4">
    <source>
        <dbReference type="EMBL" id="KZN10709.1"/>
    </source>
</evidence>
<dbReference type="InterPro" id="IPR008333">
    <property type="entry name" value="Cbr1-like_FAD-bd_dom"/>
</dbReference>
<dbReference type="SUPFAM" id="SSF63380">
    <property type="entry name" value="Riboflavin synthase domain-like"/>
    <property type="match status" value="1"/>
</dbReference>
<dbReference type="STRING" id="79200.A0A166I3L4"/>
<reference evidence="4" key="1">
    <citation type="journal article" date="2016" name="Nat. Genet.">
        <title>A high-quality carrot genome assembly provides new insights into carotenoid accumulation and asterid genome evolution.</title>
        <authorList>
            <person name="Iorizzo M."/>
            <person name="Ellison S."/>
            <person name="Senalik D."/>
            <person name="Zeng P."/>
            <person name="Satapoomin P."/>
            <person name="Huang J."/>
            <person name="Bowman M."/>
            <person name="Iovene M."/>
            <person name="Sanseverino W."/>
            <person name="Cavagnaro P."/>
            <person name="Yildiz M."/>
            <person name="Macko-Podgorni A."/>
            <person name="Moranska E."/>
            <person name="Grzebelus E."/>
            <person name="Grzebelus D."/>
            <person name="Ashrafi H."/>
            <person name="Zheng Z."/>
            <person name="Cheng S."/>
            <person name="Spooner D."/>
            <person name="Van Deynze A."/>
            <person name="Simon P."/>
        </authorList>
    </citation>
    <scope>NUCLEOTIDE SEQUENCE [LARGE SCALE GENOMIC DNA]</scope>
    <source>
        <tissue evidence="4">Leaf</tissue>
    </source>
</reference>
<evidence type="ECO:0000259" key="3">
    <source>
        <dbReference type="Pfam" id="PF00970"/>
    </source>
</evidence>
<dbReference type="InterPro" id="IPR008406">
    <property type="entry name" value="DRM/ARP"/>
</dbReference>
<organism evidence="4">
    <name type="scientific">Daucus carota subsp. sativus</name>
    <name type="common">Carrot</name>
    <dbReference type="NCBI Taxonomy" id="79200"/>
    <lineage>
        <taxon>Eukaryota</taxon>
        <taxon>Viridiplantae</taxon>
        <taxon>Streptophyta</taxon>
        <taxon>Embryophyta</taxon>
        <taxon>Tracheophyta</taxon>
        <taxon>Spermatophyta</taxon>
        <taxon>Magnoliopsida</taxon>
        <taxon>eudicotyledons</taxon>
        <taxon>Gunneridae</taxon>
        <taxon>Pentapetalae</taxon>
        <taxon>asterids</taxon>
        <taxon>campanulids</taxon>
        <taxon>Apiales</taxon>
        <taxon>Apiaceae</taxon>
        <taxon>Apioideae</taxon>
        <taxon>Scandiceae</taxon>
        <taxon>Daucinae</taxon>
        <taxon>Daucus</taxon>
        <taxon>Daucus sect. Daucus</taxon>
    </lineage>
</organism>
<dbReference type="EMBL" id="LNRQ01000001">
    <property type="protein sequence ID" value="KZN10709.1"/>
    <property type="molecule type" value="Genomic_DNA"/>
</dbReference>
<feature type="region of interest" description="Disordered" evidence="2">
    <location>
        <begin position="68"/>
        <end position="91"/>
    </location>
</feature>
<comment type="similarity">
    <text evidence="1">Belongs to the DRM1/ARP family.</text>
</comment>
<feature type="domain" description="Flavoprotein pyridine nucleotide cytochrome reductase-like FAD-binding" evidence="3">
    <location>
        <begin position="104"/>
        <end position="178"/>
    </location>
</feature>
<dbReference type="AlphaFoldDB" id="A0A166I3L4"/>
<comment type="caution">
    <text evidence="4">The sequence shown here is derived from an EMBL/GenBank/DDBJ whole genome shotgun (WGS) entry which is preliminary data.</text>
</comment>
<feature type="compositionally biased region" description="Low complexity" evidence="2">
    <location>
        <begin position="82"/>
        <end position="91"/>
    </location>
</feature>
<proteinExistence type="inferred from homology"/>
<evidence type="ECO:0000256" key="2">
    <source>
        <dbReference type="SAM" id="MobiDB-lite"/>
    </source>
</evidence>
<sequence length="229" mass="24849">MSLLDQLWDDTVAGPRPDSGLGKLRKQSSLGFLSVNSADVNKVSDGGNMRSGGDTPARVTRSITILKPPVVGDQSETPPASPAGSTTPNSPFSMCLDAENFKNFKLVERKQLSHNVAEFKFALPTPTSVLGLPIGQHISCRGKDSQGEEVIKPKTSTTLDSDVGHFKLVIKKVKQQISKGQYEAATNSWSELENVIYSSDLAYQNPDLKINLDESDKYTEAEAESFESD</sequence>
<gene>
    <name evidence="4" type="ORF">DCAR_003365</name>
</gene>
<dbReference type="Gramene" id="KZN10709">
    <property type="protein sequence ID" value="KZN10709"/>
    <property type="gene ID" value="DCAR_003365"/>
</dbReference>
<protein>
    <recommendedName>
        <fullName evidence="3">Flavoprotein pyridine nucleotide cytochrome reductase-like FAD-binding domain-containing protein</fullName>
    </recommendedName>
</protein>
<name>A0A166I3L4_DAUCS</name>
<dbReference type="PANTHER" id="PTHR33565">
    <property type="entry name" value="DORMANCY-ASSOCIATED PROTEIN 1"/>
    <property type="match status" value="1"/>
</dbReference>
<dbReference type="Gene3D" id="2.40.30.10">
    <property type="entry name" value="Translation factors"/>
    <property type="match status" value="1"/>
</dbReference>
<dbReference type="PANTHER" id="PTHR33565:SF1">
    <property type="entry name" value="DORMANCY-ASSOCIATED PROTEIN HOMOLOG 3"/>
    <property type="match status" value="1"/>
</dbReference>
<accession>A0A166I3L4</accession>
<dbReference type="InterPro" id="IPR017938">
    <property type="entry name" value="Riboflavin_synthase-like_b-brl"/>
</dbReference>
<dbReference type="Pfam" id="PF00970">
    <property type="entry name" value="FAD_binding_6"/>
    <property type="match status" value="1"/>
</dbReference>
<dbReference type="Pfam" id="PF05564">
    <property type="entry name" value="Auxin_repressed"/>
    <property type="match status" value="1"/>
</dbReference>
<evidence type="ECO:0000256" key="1">
    <source>
        <dbReference type="ARBA" id="ARBA00010502"/>
    </source>
</evidence>
<feature type="region of interest" description="Disordered" evidence="2">
    <location>
        <begin position="1"/>
        <end position="25"/>
    </location>
</feature>